<accession>A0ABY1PR06</accession>
<name>A0ABY1PR06_9BACT</name>
<reference evidence="2 3" key="1">
    <citation type="submission" date="2017-05" db="EMBL/GenBank/DDBJ databases">
        <authorList>
            <person name="Varghese N."/>
            <person name="Submissions S."/>
        </authorList>
    </citation>
    <scope>NUCLEOTIDE SEQUENCE [LARGE SCALE GENOMIC DNA]</scope>
    <source>
        <strain evidence="2 3">DSM 25457</strain>
    </source>
</reference>
<dbReference type="RefSeq" id="WP_283430838.1">
    <property type="nucleotide sequence ID" value="NZ_FXUG01000001.1"/>
</dbReference>
<gene>
    <name evidence="2" type="ORF">SAMN06265222_101626</name>
</gene>
<protein>
    <submittedName>
        <fullName evidence="2">Uncharacterized protein</fullName>
    </submittedName>
</protein>
<comment type="caution">
    <text evidence="2">The sequence shown here is derived from an EMBL/GenBank/DDBJ whole genome shotgun (WGS) entry which is preliminary data.</text>
</comment>
<evidence type="ECO:0000313" key="3">
    <source>
        <dbReference type="Proteomes" id="UP001158067"/>
    </source>
</evidence>
<feature type="compositionally biased region" description="Basic and acidic residues" evidence="1">
    <location>
        <begin position="34"/>
        <end position="49"/>
    </location>
</feature>
<dbReference type="Proteomes" id="UP001158067">
    <property type="component" value="Unassembled WGS sequence"/>
</dbReference>
<sequence length="61" mass="7283">MTEDIPDIYDLRRRIADRLREVRTLRAIERAVERHRREAESHEHVRHLADVAPDSAEVAQR</sequence>
<evidence type="ECO:0000256" key="1">
    <source>
        <dbReference type="SAM" id="MobiDB-lite"/>
    </source>
</evidence>
<keyword evidence="3" id="KW-1185">Reference proteome</keyword>
<proteinExistence type="predicted"/>
<feature type="region of interest" description="Disordered" evidence="1">
    <location>
        <begin position="34"/>
        <end position="61"/>
    </location>
</feature>
<dbReference type="EMBL" id="FXUG01000001">
    <property type="protein sequence ID" value="SMP41614.1"/>
    <property type="molecule type" value="Genomic_DNA"/>
</dbReference>
<organism evidence="2 3">
    <name type="scientific">Neorhodopirellula lusitana</name>
    <dbReference type="NCBI Taxonomy" id="445327"/>
    <lineage>
        <taxon>Bacteria</taxon>
        <taxon>Pseudomonadati</taxon>
        <taxon>Planctomycetota</taxon>
        <taxon>Planctomycetia</taxon>
        <taxon>Pirellulales</taxon>
        <taxon>Pirellulaceae</taxon>
        <taxon>Neorhodopirellula</taxon>
    </lineage>
</organism>
<evidence type="ECO:0000313" key="2">
    <source>
        <dbReference type="EMBL" id="SMP41614.1"/>
    </source>
</evidence>